<organism evidence="4 5">
    <name type="scientific">Branchiostoma lanceolatum</name>
    <name type="common">Common lancelet</name>
    <name type="synonym">Amphioxus lanceolatum</name>
    <dbReference type="NCBI Taxonomy" id="7740"/>
    <lineage>
        <taxon>Eukaryota</taxon>
        <taxon>Metazoa</taxon>
        <taxon>Chordata</taxon>
        <taxon>Cephalochordata</taxon>
        <taxon>Leptocardii</taxon>
        <taxon>Amphioxiformes</taxon>
        <taxon>Branchiostomatidae</taxon>
        <taxon>Branchiostoma</taxon>
    </lineage>
</organism>
<dbReference type="PROSITE" id="PS50060">
    <property type="entry name" value="MAM_2"/>
    <property type="match status" value="1"/>
</dbReference>
<evidence type="ECO:0000313" key="5">
    <source>
        <dbReference type="Proteomes" id="UP000838412"/>
    </source>
</evidence>
<evidence type="ECO:0000313" key="4">
    <source>
        <dbReference type="EMBL" id="CAH1253946.1"/>
    </source>
</evidence>
<dbReference type="InterPro" id="IPR013320">
    <property type="entry name" value="ConA-like_dom_sf"/>
</dbReference>
<feature type="region of interest" description="Disordered" evidence="1">
    <location>
        <begin position="1"/>
        <end position="23"/>
    </location>
</feature>
<dbReference type="SUPFAM" id="SSF49899">
    <property type="entry name" value="Concanavalin A-like lectins/glucanases"/>
    <property type="match status" value="1"/>
</dbReference>
<dbReference type="OrthoDB" id="10045652at2759"/>
<gene>
    <name evidence="4" type="primary">Hypp1282</name>
    <name evidence="4" type="ORF">BLAG_LOCUS13538</name>
</gene>
<feature type="transmembrane region" description="Helical" evidence="2">
    <location>
        <begin position="233"/>
        <end position="256"/>
    </location>
</feature>
<dbReference type="GO" id="GO:0016020">
    <property type="term" value="C:membrane"/>
    <property type="evidence" value="ECO:0007669"/>
    <property type="project" value="InterPro"/>
</dbReference>
<keyword evidence="2" id="KW-0472">Membrane</keyword>
<dbReference type="Proteomes" id="UP000838412">
    <property type="component" value="Chromosome 2"/>
</dbReference>
<evidence type="ECO:0000259" key="3">
    <source>
        <dbReference type="PROSITE" id="PS50060"/>
    </source>
</evidence>
<protein>
    <submittedName>
        <fullName evidence="4">Hypp1282 protein</fullName>
    </submittedName>
</protein>
<dbReference type="Pfam" id="PF00629">
    <property type="entry name" value="MAM"/>
    <property type="match status" value="1"/>
</dbReference>
<keyword evidence="2" id="KW-0812">Transmembrane</keyword>
<keyword evidence="5" id="KW-1185">Reference proteome</keyword>
<reference evidence="4" key="1">
    <citation type="submission" date="2022-01" db="EMBL/GenBank/DDBJ databases">
        <authorList>
            <person name="Braso-Vives M."/>
        </authorList>
    </citation>
    <scope>NUCLEOTIDE SEQUENCE</scope>
</reference>
<proteinExistence type="predicted"/>
<dbReference type="Gene3D" id="2.60.120.200">
    <property type="match status" value="1"/>
</dbReference>
<feature type="domain" description="MAM" evidence="3">
    <location>
        <begin position="41"/>
        <end position="208"/>
    </location>
</feature>
<evidence type="ECO:0000256" key="1">
    <source>
        <dbReference type="SAM" id="MobiDB-lite"/>
    </source>
</evidence>
<keyword evidence="2" id="KW-1133">Transmembrane helix</keyword>
<name>A0A8J9ZIN7_BRALA</name>
<dbReference type="InterPro" id="IPR000998">
    <property type="entry name" value="MAM_dom"/>
</dbReference>
<evidence type="ECO:0000256" key="2">
    <source>
        <dbReference type="SAM" id="Phobius"/>
    </source>
</evidence>
<sequence>MSRVSDTAGIEPGASSSRGKIANHRPSTLLGNLDLDTDNQYGCTFDVDVCGWTIEGPISHGTGGCDHGWPADAFNGSTDPGEYICFYLENLPMFGMTKARFISPTINTTRHVVLSFAIGTVRPPNSTYMNIIMADEHGAESLVCSTSDLLLPWQRIQVPLGFSEPYKIVIEGVSNPPFFPNFGIDDVTLTVADPGTTTVGVPTAKCSLQMTTPSMTTATKFEQGETNGPTGIVLVPIVLGSVGGLLIVVIGAFCLWRKFSRKVSPESPTL</sequence>
<dbReference type="AlphaFoldDB" id="A0A8J9ZIN7"/>
<dbReference type="EMBL" id="OV696687">
    <property type="protein sequence ID" value="CAH1253946.1"/>
    <property type="molecule type" value="Genomic_DNA"/>
</dbReference>
<accession>A0A8J9ZIN7</accession>